<dbReference type="PANTHER" id="PTHR31437">
    <property type="entry name" value="SREK1IP1 FAMILY MEMBER"/>
    <property type="match status" value="1"/>
</dbReference>
<evidence type="ECO:0000256" key="1">
    <source>
        <dbReference type="ARBA" id="ARBA00022723"/>
    </source>
</evidence>
<keyword evidence="9" id="KW-1185">Reference proteome</keyword>
<comment type="function">
    <text evidence="4">Possible splicing regulator involved in the control of cellular survival.</text>
</comment>
<accession>A0A0M3K2M1</accession>
<dbReference type="OrthoDB" id="5984709at2759"/>
<evidence type="ECO:0000313" key="8">
    <source>
        <dbReference type="EMBL" id="VDK52821.1"/>
    </source>
</evidence>
<dbReference type="WBParaSite" id="ASIM_0001517401-mRNA-1">
    <property type="protein sequence ID" value="ASIM_0001517401-mRNA-1"/>
    <property type="gene ID" value="ASIM_0001517401"/>
</dbReference>
<dbReference type="GO" id="GO:0008270">
    <property type="term" value="F:zinc ion binding"/>
    <property type="evidence" value="ECO:0007669"/>
    <property type="project" value="UniProtKB-KW"/>
</dbReference>
<feature type="domain" description="CCHC-type" evidence="7">
    <location>
        <begin position="60"/>
        <end position="75"/>
    </location>
</feature>
<keyword evidence="1" id="KW-0479">Metal-binding</keyword>
<dbReference type="PROSITE" id="PS50158">
    <property type="entry name" value="ZF_CCHC"/>
    <property type="match status" value="1"/>
</dbReference>
<dbReference type="EMBL" id="UYRR01031824">
    <property type="protein sequence ID" value="VDK52821.1"/>
    <property type="molecule type" value="Genomic_DNA"/>
</dbReference>
<reference evidence="8 9" key="2">
    <citation type="submission" date="2018-11" db="EMBL/GenBank/DDBJ databases">
        <authorList>
            <consortium name="Pathogen Informatics"/>
        </authorList>
    </citation>
    <scope>NUCLEOTIDE SEQUENCE [LARGE SCALE GENOMIC DNA]</scope>
</reference>
<proteinExistence type="predicted"/>
<evidence type="ECO:0000256" key="6">
    <source>
        <dbReference type="PROSITE-ProRule" id="PRU00047"/>
    </source>
</evidence>
<dbReference type="Proteomes" id="UP000267096">
    <property type="component" value="Unassembled WGS sequence"/>
</dbReference>
<evidence type="ECO:0000256" key="4">
    <source>
        <dbReference type="ARBA" id="ARBA00037746"/>
    </source>
</evidence>
<protein>
    <recommendedName>
        <fullName evidence="5">Protein SREK1IP1</fullName>
    </recommendedName>
</protein>
<evidence type="ECO:0000256" key="2">
    <source>
        <dbReference type="ARBA" id="ARBA00022771"/>
    </source>
</evidence>
<dbReference type="PANTHER" id="PTHR31437:SF1">
    <property type="entry name" value="PROTEIN SREK1IP1"/>
    <property type="match status" value="1"/>
</dbReference>
<keyword evidence="2 6" id="KW-0863">Zinc-finger</keyword>
<evidence type="ECO:0000259" key="7">
    <source>
        <dbReference type="PROSITE" id="PS50158"/>
    </source>
</evidence>
<evidence type="ECO:0000313" key="10">
    <source>
        <dbReference type="WBParaSite" id="ASIM_0001517401-mRNA-1"/>
    </source>
</evidence>
<dbReference type="AlphaFoldDB" id="A0A0M3K2M1"/>
<evidence type="ECO:0000313" key="9">
    <source>
        <dbReference type="Proteomes" id="UP000267096"/>
    </source>
</evidence>
<organism evidence="10">
    <name type="scientific">Anisakis simplex</name>
    <name type="common">Herring worm</name>
    <dbReference type="NCBI Taxonomy" id="6269"/>
    <lineage>
        <taxon>Eukaryota</taxon>
        <taxon>Metazoa</taxon>
        <taxon>Ecdysozoa</taxon>
        <taxon>Nematoda</taxon>
        <taxon>Chromadorea</taxon>
        <taxon>Rhabditida</taxon>
        <taxon>Spirurina</taxon>
        <taxon>Ascaridomorpha</taxon>
        <taxon>Ascaridoidea</taxon>
        <taxon>Anisakidae</taxon>
        <taxon>Anisakis</taxon>
        <taxon>Anisakis simplex complex</taxon>
    </lineage>
</organism>
<dbReference type="GO" id="GO:0003676">
    <property type="term" value="F:nucleic acid binding"/>
    <property type="evidence" value="ECO:0007669"/>
    <property type="project" value="InterPro"/>
</dbReference>
<evidence type="ECO:0000256" key="3">
    <source>
        <dbReference type="ARBA" id="ARBA00022833"/>
    </source>
</evidence>
<name>A0A0M3K2M1_ANISI</name>
<sequence length="110" mass="11801">MANANFEPMPFIRKFGSDKLESVGTTSYGAATSSAVVLEESPFIELSGVTRMRVPVSGACRKCGYAGHLAFQCRNLIQPKNCADTFLDVSSTSSESDYETPLTAKGDAYC</sequence>
<evidence type="ECO:0000256" key="5">
    <source>
        <dbReference type="ARBA" id="ARBA00039180"/>
    </source>
</evidence>
<gene>
    <name evidence="8" type="ORF">ASIM_LOCUS14584</name>
</gene>
<dbReference type="InterPro" id="IPR001878">
    <property type="entry name" value="Znf_CCHC"/>
</dbReference>
<keyword evidence="3" id="KW-0862">Zinc</keyword>
<reference evidence="10" key="1">
    <citation type="submission" date="2017-02" db="UniProtKB">
        <authorList>
            <consortium name="WormBaseParasite"/>
        </authorList>
    </citation>
    <scope>IDENTIFICATION</scope>
</reference>